<evidence type="ECO:0000313" key="7">
    <source>
        <dbReference type="Ensembl" id="ENSGWIP00000031121.1"/>
    </source>
</evidence>
<dbReference type="PANTHER" id="PTHR46630:SF1">
    <property type="entry name" value="TETRATRICOPEPTIDE REPEAT PROTEIN 29"/>
    <property type="match status" value="1"/>
</dbReference>
<organism evidence="7 8">
    <name type="scientific">Gouania willdenowi</name>
    <name type="common">Blunt-snouted clingfish</name>
    <name type="synonym">Lepadogaster willdenowi</name>
    <dbReference type="NCBI Taxonomy" id="441366"/>
    <lineage>
        <taxon>Eukaryota</taxon>
        <taxon>Metazoa</taxon>
        <taxon>Chordata</taxon>
        <taxon>Craniata</taxon>
        <taxon>Vertebrata</taxon>
        <taxon>Euteleostomi</taxon>
        <taxon>Actinopterygii</taxon>
        <taxon>Neopterygii</taxon>
        <taxon>Teleostei</taxon>
        <taxon>Neoteleostei</taxon>
        <taxon>Acanthomorphata</taxon>
        <taxon>Ovalentaria</taxon>
        <taxon>Blenniimorphae</taxon>
        <taxon>Blenniiformes</taxon>
        <taxon>Gobiesocoidei</taxon>
        <taxon>Gobiesocidae</taxon>
        <taxon>Gobiesocinae</taxon>
        <taxon>Gouania</taxon>
    </lineage>
</organism>
<dbReference type="Ensembl" id="ENSGWIT00000033906.1">
    <property type="protein sequence ID" value="ENSGWIP00000031121.1"/>
    <property type="gene ID" value="ENSGWIG00000016130.1"/>
</dbReference>
<dbReference type="GO" id="GO:0036126">
    <property type="term" value="C:sperm flagellum"/>
    <property type="evidence" value="ECO:0007669"/>
    <property type="project" value="TreeGrafter"/>
</dbReference>
<keyword evidence="3" id="KW-0677">Repeat</keyword>
<evidence type="ECO:0000256" key="3">
    <source>
        <dbReference type="ARBA" id="ARBA00022737"/>
    </source>
</evidence>
<dbReference type="GO" id="GO:0003341">
    <property type="term" value="P:cilium movement"/>
    <property type="evidence" value="ECO:0007669"/>
    <property type="project" value="TreeGrafter"/>
</dbReference>
<reference evidence="7" key="2">
    <citation type="submission" date="2025-08" db="UniProtKB">
        <authorList>
            <consortium name="Ensembl"/>
        </authorList>
    </citation>
    <scope>IDENTIFICATION</scope>
</reference>
<dbReference type="GO" id="GO:0005737">
    <property type="term" value="C:cytoplasm"/>
    <property type="evidence" value="ECO:0007669"/>
    <property type="project" value="UniProtKB-SubCell"/>
</dbReference>
<name>A0A8C5GJ83_GOUWI</name>
<dbReference type="PANTHER" id="PTHR46630">
    <property type="entry name" value="TETRATRICOPEPTIDE REPEAT PROTEIN 29"/>
    <property type="match status" value="1"/>
</dbReference>
<dbReference type="InterPro" id="IPR011990">
    <property type="entry name" value="TPR-like_helical_dom_sf"/>
</dbReference>
<proteinExistence type="predicted"/>
<protein>
    <recommendedName>
        <fullName evidence="5">Tetratricopeptide repeat protein 29</fullName>
    </recommendedName>
</protein>
<comment type="function">
    <text evidence="6">Axonemal protein which is implicated in axonemal and/or peri-axonemal structure assembly and regulates flagellum assembly and beating and therefore sperm motility.</text>
</comment>
<dbReference type="AlphaFoldDB" id="A0A8C5GJ83"/>
<keyword evidence="4" id="KW-0802">TPR repeat</keyword>
<dbReference type="Proteomes" id="UP000694680">
    <property type="component" value="Chromosome 18"/>
</dbReference>
<evidence type="ECO:0000256" key="1">
    <source>
        <dbReference type="ARBA" id="ARBA00004496"/>
    </source>
</evidence>
<evidence type="ECO:0000313" key="8">
    <source>
        <dbReference type="Proteomes" id="UP000694680"/>
    </source>
</evidence>
<evidence type="ECO:0000256" key="6">
    <source>
        <dbReference type="ARBA" id="ARBA00044739"/>
    </source>
</evidence>
<dbReference type="SUPFAM" id="SSF48452">
    <property type="entry name" value="TPR-like"/>
    <property type="match status" value="1"/>
</dbReference>
<dbReference type="Pfam" id="PF13424">
    <property type="entry name" value="TPR_12"/>
    <property type="match status" value="1"/>
</dbReference>
<keyword evidence="8" id="KW-1185">Reference proteome</keyword>
<keyword evidence="2" id="KW-0963">Cytoplasm</keyword>
<evidence type="ECO:0000256" key="2">
    <source>
        <dbReference type="ARBA" id="ARBA00022490"/>
    </source>
</evidence>
<dbReference type="InterPro" id="IPR051476">
    <property type="entry name" value="Bac_ResReg_Asp_Phosphatase"/>
</dbReference>
<accession>A0A8C5GJ83</accession>
<evidence type="ECO:0000256" key="4">
    <source>
        <dbReference type="ARBA" id="ARBA00022803"/>
    </source>
</evidence>
<reference evidence="7" key="1">
    <citation type="submission" date="2020-06" db="EMBL/GenBank/DDBJ databases">
        <authorList>
            <consortium name="Wellcome Sanger Institute Data Sharing"/>
        </authorList>
    </citation>
    <scope>NUCLEOTIDE SEQUENCE [LARGE SCALE GENOMIC DNA]</scope>
</reference>
<reference evidence="7" key="3">
    <citation type="submission" date="2025-09" db="UniProtKB">
        <authorList>
            <consortium name="Ensembl"/>
        </authorList>
    </citation>
    <scope>IDENTIFICATION</scope>
</reference>
<dbReference type="Gene3D" id="1.25.40.10">
    <property type="entry name" value="Tetratricopeptide repeat domain"/>
    <property type="match status" value="1"/>
</dbReference>
<dbReference type="SMART" id="SM00028">
    <property type="entry name" value="TPR"/>
    <property type="match status" value="4"/>
</dbReference>
<dbReference type="InterPro" id="IPR019734">
    <property type="entry name" value="TPR_rpt"/>
</dbReference>
<gene>
    <name evidence="7" type="primary">ttc29</name>
</gene>
<evidence type="ECO:0000256" key="5">
    <source>
        <dbReference type="ARBA" id="ARBA00040665"/>
    </source>
</evidence>
<comment type="subcellular location">
    <subcellularLocation>
        <location evidence="1">Cytoplasm</location>
    </subcellularLocation>
</comment>
<sequence length="313" mass="35219">MTGPRCAYRSFSELFSLMRLDCERRALADPSSLLRVHTPLEEQPDKLQVLREHLSRSELAERTASRSVACDQRQLLAQFFSSTEDSWLSVHFYHSCAERGGSRAATEAQACLAELYLQQGDLQRSLQQAELCVGQADDGGALRRRGELLLIRTLTQMAKSLLDQKQHNEALTLLRRAHDIATDIGEKQMEGEASCLLGVAYQSAGNRDMANQFFNSCLQTYNTLQDADGLVRANLARAESLQRQGLIEETIQCLEELIKMCQSNAMQDKLADVCLCLGVLYYNKVTHTHRHTHMYLFLCGIATGDRHQPYMSA</sequence>